<dbReference type="RefSeq" id="WP_420243528.1">
    <property type="nucleotide sequence ID" value="NZ_BOPV01000001.1"/>
</dbReference>
<organism evidence="1 2">
    <name type="scientific">Roseiterribacter gracilis</name>
    <dbReference type="NCBI Taxonomy" id="2812848"/>
    <lineage>
        <taxon>Bacteria</taxon>
        <taxon>Pseudomonadati</taxon>
        <taxon>Pseudomonadota</taxon>
        <taxon>Alphaproteobacteria</taxon>
        <taxon>Rhodospirillales</taxon>
        <taxon>Roseiterribacteraceae</taxon>
        <taxon>Roseiterribacter</taxon>
    </lineage>
</organism>
<gene>
    <name evidence="1" type="ORF">TMPK1_26670</name>
</gene>
<protein>
    <submittedName>
        <fullName evidence="1">Uncharacterized protein</fullName>
    </submittedName>
</protein>
<accession>A0A8S8XH05</accession>
<name>A0A8S8XH05_9PROT</name>
<evidence type="ECO:0000313" key="1">
    <source>
        <dbReference type="EMBL" id="GIL40430.1"/>
    </source>
</evidence>
<sequence>MTPLAKIHSIVAIAPGWYSDPSFLRAAHEDPALWTDYALDAAQRGAKLDAAAHTRRVLAAVLPGIAALFAADATEGDCLKRALLLQRLLEEAGVWCWVTQGGMTAEFPEEWCIAPIGFRPLSLTVPLGHCWLVAPPFRVVDLSLKHQPDSARGARRLPAVLAVEQVEPLPLSILDVADRQLIEQVGAAADLPPALREFNRDFPACRFLQDRVRFRYTPTAIAIPAPPLDDWQQKIAGVTPREIFRTLVAPAL</sequence>
<proteinExistence type="predicted"/>
<reference evidence="1" key="1">
    <citation type="submission" date="2021-02" db="EMBL/GenBank/DDBJ databases">
        <title>Genome sequence of Rhodospirillales sp. strain TMPK1 isolated from soil.</title>
        <authorList>
            <person name="Nakai R."/>
            <person name="Kusada H."/>
            <person name="Tamaki H."/>
        </authorList>
    </citation>
    <scope>NUCLEOTIDE SEQUENCE</scope>
    <source>
        <strain evidence="1">TMPK1</strain>
    </source>
</reference>
<dbReference type="AlphaFoldDB" id="A0A8S8XH05"/>
<dbReference type="Proteomes" id="UP000681075">
    <property type="component" value="Unassembled WGS sequence"/>
</dbReference>
<comment type="caution">
    <text evidence="1">The sequence shown here is derived from an EMBL/GenBank/DDBJ whole genome shotgun (WGS) entry which is preliminary data.</text>
</comment>
<keyword evidence="2" id="KW-1185">Reference proteome</keyword>
<evidence type="ECO:0000313" key="2">
    <source>
        <dbReference type="Proteomes" id="UP000681075"/>
    </source>
</evidence>
<dbReference type="EMBL" id="BOPV01000001">
    <property type="protein sequence ID" value="GIL40430.1"/>
    <property type="molecule type" value="Genomic_DNA"/>
</dbReference>